<keyword evidence="4" id="KW-1185">Reference proteome</keyword>
<name>A0A2Z7CTU4_9LAMI</name>
<dbReference type="InterPro" id="IPR012337">
    <property type="entry name" value="RNaseH-like_sf"/>
</dbReference>
<dbReference type="OrthoDB" id="2610923at2759"/>
<evidence type="ECO:0000313" key="3">
    <source>
        <dbReference type="EMBL" id="KZV49387.1"/>
    </source>
</evidence>
<keyword evidence="1" id="KW-0472">Membrane</keyword>
<dbReference type="InterPro" id="IPR052035">
    <property type="entry name" value="ZnF_BED_domain_contain"/>
</dbReference>
<feature type="transmembrane region" description="Helical" evidence="1">
    <location>
        <begin position="417"/>
        <end position="440"/>
    </location>
</feature>
<dbReference type="PANTHER" id="PTHR46481:SF6">
    <property type="entry name" value="ZINC FINGER BED DOMAIN-CONTAINING PROTEIN RICESLEEPER 2-LIKE"/>
    <property type="match status" value="1"/>
</dbReference>
<evidence type="ECO:0000259" key="2">
    <source>
        <dbReference type="Pfam" id="PF05699"/>
    </source>
</evidence>
<dbReference type="Proteomes" id="UP000250235">
    <property type="component" value="Unassembled WGS sequence"/>
</dbReference>
<accession>A0A2Z7CTU4</accession>
<protein>
    <recommendedName>
        <fullName evidence="2">HAT C-terminal dimerisation domain-containing protein</fullName>
    </recommendedName>
</protein>
<reference evidence="3 4" key="1">
    <citation type="journal article" date="2015" name="Proc. Natl. Acad. Sci. U.S.A.">
        <title>The resurrection genome of Boea hygrometrica: A blueprint for survival of dehydration.</title>
        <authorList>
            <person name="Xiao L."/>
            <person name="Yang G."/>
            <person name="Zhang L."/>
            <person name="Yang X."/>
            <person name="Zhao S."/>
            <person name="Ji Z."/>
            <person name="Zhou Q."/>
            <person name="Hu M."/>
            <person name="Wang Y."/>
            <person name="Chen M."/>
            <person name="Xu Y."/>
            <person name="Jin H."/>
            <person name="Xiao X."/>
            <person name="Hu G."/>
            <person name="Bao F."/>
            <person name="Hu Y."/>
            <person name="Wan P."/>
            <person name="Li L."/>
            <person name="Deng X."/>
            <person name="Kuang T."/>
            <person name="Xiang C."/>
            <person name="Zhu J.K."/>
            <person name="Oliver M.J."/>
            <person name="He Y."/>
        </authorList>
    </citation>
    <scope>NUCLEOTIDE SEQUENCE [LARGE SCALE GENOMIC DNA]</scope>
    <source>
        <strain evidence="4">cv. XS01</strain>
    </source>
</reference>
<dbReference type="PANTHER" id="PTHR46481">
    <property type="entry name" value="ZINC FINGER BED DOMAIN-CONTAINING PROTEIN 4"/>
    <property type="match status" value="1"/>
</dbReference>
<keyword evidence="1" id="KW-1133">Transmembrane helix</keyword>
<evidence type="ECO:0000313" key="4">
    <source>
        <dbReference type="Proteomes" id="UP000250235"/>
    </source>
</evidence>
<dbReference type="GO" id="GO:0046983">
    <property type="term" value="F:protein dimerization activity"/>
    <property type="evidence" value="ECO:0007669"/>
    <property type="project" value="InterPro"/>
</dbReference>
<organism evidence="3 4">
    <name type="scientific">Dorcoceras hygrometricum</name>
    <dbReference type="NCBI Taxonomy" id="472368"/>
    <lineage>
        <taxon>Eukaryota</taxon>
        <taxon>Viridiplantae</taxon>
        <taxon>Streptophyta</taxon>
        <taxon>Embryophyta</taxon>
        <taxon>Tracheophyta</taxon>
        <taxon>Spermatophyta</taxon>
        <taxon>Magnoliopsida</taxon>
        <taxon>eudicotyledons</taxon>
        <taxon>Gunneridae</taxon>
        <taxon>Pentapetalae</taxon>
        <taxon>asterids</taxon>
        <taxon>lamiids</taxon>
        <taxon>Lamiales</taxon>
        <taxon>Gesneriaceae</taxon>
        <taxon>Didymocarpoideae</taxon>
        <taxon>Trichosporeae</taxon>
        <taxon>Loxocarpinae</taxon>
        <taxon>Dorcoceras</taxon>
    </lineage>
</organism>
<dbReference type="InterPro" id="IPR008906">
    <property type="entry name" value="HATC_C_dom"/>
</dbReference>
<dbReference type="SUPFAM" id="SSF53098">
    <property type="entry name" value="Ribonuclease H-like"/>
    <property type="match status" value="2"/>
</dbReference>
<sequence>MHKNECSKLAQEMRSCPGKICFTSDCYICLTAHFIDSNWVLQKKFYMPPPHSGIALCDKINSLFNSWGVQRKVFTITLDNAAANDVFDVFGGLLRDTLGLNCSLVSGGEFLHVHCCAHILNLIVQEGLKRIDISVDKIHECVKYVKGSQVRKQTFVESVIQTSFESKKSLRQDVPTRWNSTYLILSSAIYYRRAFNHLRLADTNFVHCPSIDEWGQVEKICKFLEEFDSFQSLEFSGNAQKTQLELYLDETKIDRSVKLDVLAFWKAHQFRCPELAQMARDVLTIPISTVASESAFSVGGRILDQYRSAMKPEVVESLVCSGNAQKTQLELYLDETKIDRSVKLDVLAFWKAHQFRCPELAQMARDVLTIPISTVASESAFSVGGRILDQYRSAMKPEVVESLVCCGDWLIGEKGKWFLVCLLYLHFIFVCFNFLLYIYIENIEVGLEDLTENIMNLFITEDVGSNTTTTDNQ</sequence>
<proteinExistence type="predicted"/>
<evidence type="ECO:0000256" key="1">
    <source>
        <dbReference type="SAM" id="Phobius"/>
    </source>
</evidence>
<dbReference type="AlphaFoldDB" id="A0A2Z7CTU4"/>
<dbReference type="EMBL" id="KQ993062">
    <property type="protein sequence ID" value="KZV49387.1"/>
    <property type="molecule type" value="Genomic_DNA"/>
</dbReference>
<feature type="domain" description="HAT C-terminal dimerisation" evidence="2">
    <location>
        <begin position="244"/>
        <end position="321"/>
    </location>
</feature>
<feature type="domain" description="HAT C-terminal dimerisation" evidence="2">
    <location>
        <begin position="329"/>
        <end position="410"/>
    </location>
</feature>
<dbReference type="Pfam" id="PF05699">
    <property type="entry name" value="Dimer_Tnp_hAT"/>
    <property type="match status" value="2"/>
</dbReference>
<gene>
    <name evidence="3" type="ORF">F511_10927</name>
</gene>
<keyword evidence="1" id="KW-0812">Transmembrane</keyword>